<evidence type="ECO:0000256" key="2">
    <source>
        <dbReference type="ARBA" id="ARBA00023054"/>
    </source>
</evidence>
<dbReference type="PANTHER" id="PTHR32347:SF23">
    <property type="entry name" value="BLL5650 PROTEIN"/>
    <property type="match status" value="1"/>
</dbReference>
<dbReference type="Proteomes" id="UP000245202">
    <property type="component" value="Unassembled WGS sequence"/>
</dbReference>
<evidence type="ECO:0000259" key="4">
    <source>
        <dbReference type="Pfam" id="PF25967"/>
    </source>
</evidence>
<dbReference type="AlphaFoldDB" id="A0A2R5F274"/>
<dbReference type="Gene3D" id="2.40.50.100">
    <property type="match status" value="1"/>
</dbReference>
<keyword evidence="2" id="KW-0175">Coiled coil</keyword>
<dbReference type="PROSITE" id="PS51257">
    <property type="entry name" value="PROKAR_LIPOPROTEIN"/>
    <property type="match status" value="1"/>
</dbReference>
<feature type="chain" id="PRO_5038391802" description="Multidrug resistance protein MdtA-like C-terminal permuted SH3 domain-containing protein" evidence="3">
    <location>
        <begin position="26"/>
        <end position="345"/>
    </location>
</feature>
<dbReference type="RefSeq" id="WP_181376775.1">
    <property type="nucleotide sequence ID" value="NZ_BDQX01000281.1"/>
</dbReference>
<dbReference type="InterPro" id="IPR050465">
    <property type="entry name" value="UPF0194_transport"/>
</dbReference>
<dbReference type="SUPFAM" id="SSF111369">
    <property type="entry name" value="HlyD-like secretion proteins"/>
    <property type="match status" value="1"/>
</dbReference>
<reference evidence="5 6" key="1">
    <citation type="submission" date="2017-08" db="EMBL/GenBank/DDBJ databases">
        <title>Substantial Increase in Enzyme Production by Combined Drug-Resistance Mutations in Paenibacillus agaridevorans.</title>
        <authorList>
            <person name="Tanaka Y."/>
            <person name="Funane K."/>
            <person name="Hosaka T."/>
            <person name="Shiwa Y."/>
            <person name="Fujita N."/>
            <person name="Miyazaki T."/>
            <person name="Yoshikawa H."/>
            <person name="Murakami K."/>
            <person name="Kasahara K."/>
            <person name="Inaoka T."/>
            <person name="Hiraga Y."/>
            <person name="Ochi K."/>
        </authorList>
    </citation>
    <scope>NUCLEOTIDE SEQUENCE [LARGE SCALE GENOMIC DNA]</scope>
    <source>
        <strain evidence="5 6">T-3040</strain>
    </source>
</reference>
<keyword evidence="6" id="KW-1185">Reference proteome</keyword>
<accession>A0A2R5F274</accession>
<feature type="signal peptide" evidence="3">
    <location>
        <begin position="1"/>
        <end position="25"/>
    </location>
</feature>
<name>A0A2R5F274_9BACL</name>
<feature type="domain" description="Multidrug resistance protein MdtA-like C-terminal permuted SH3" evidence="4">
    <location>
        <begin position="288"/>
        <end position="341"/>
    </location>
</feature>
<dbReference type="InterPro" id="IPR058627">
    <property type="entry name" value="MdtA-like_C"/>
</dbReference>
<evidence type="ECO:0000313" key="5">
    <source>
        <dbReference type="EMBL" id="GBG09864.1"/>
    </source>
</evidence>
<keyword evidence="3" id="KW-0732">Signal</keyword>
<comment type="caution">
    <text evidence="5">The sequence shown here is derived from an EMBL/GenBank/DDBJ whole genome shotgun (WGS) entry which is preliminary data.</text>
</comment>
<sequence>MSFRAKRKSKIVVLTAAMAAALSLAGCSLLPAEEAPLKPPLVKPPQENYRTVEVVKGRITQEIRGNGTLESFFTDTVQFKAGGGVVKEVLVKAGDIVKNGDPLIRLDTGNMDIELKQMELNLVRSGQALKSAKDAGDKDEIRVAQLQYDIDKLRHERLAAALTGKLLTAEMDGQVTYVAELKEGDAVREFETLVVVADPGKLRIAFQTDGSPDVSLVNVGSKAELTFTGNVLLEGKVTQTPSSAPYSDDPITKDRNAKMVFVELEKLPDDAEIGTRADVKVLLQERSDVIIIPRSGLRSYLGRTFVRILEEGDKIREVDVETGIKGSTDIEITKGLEEGMLIVLP</sequence>
<protein>
    <recommendedName>
        <fullName evidence="4">Multidrug resistance protein MdtA-like C-terminal permuted SH3 domain-containing protein</fullName>
    </recommendedName>
</protein>
<comment type="subcellular location">
    <subcellularLocation>
        <location evidence="1">Cell envelope</location>
    </subcellularLocation>
</comment>
<dbReference type="PANTHER" id="PTHR32347">
    <property type="entry name" value="EFFLUX SYSTEM COMPONENT YKNX-RELATED"/>
    <property type="match status" value="1"/>
</dbReference>
<evidence type="ECO:0000256" key="1">
    <source>
        <dbReference type="ARBA" id="ARBA00004196"/>
    </source>
</evidence>
<dbReference type="Pfam" id="PF25967">
    <property type="entry name" value="RND-MFP_C"/>
    <property type="match status" value="1"/>
</dbReference>
<dbReference type="Gene3D" id="2.40.420.20">
    <property type="match status" value="1"/>
</dbReference>
<proteinExistence type="predicted"/>
<organism evidence="5 6">
    <name type="scientific">Paenibacillus agaridevorans</name>
    <dbReference type="NCBI Taxonomy" id="171404"/>
    <lineage>
        <taxon>Bacteria</taxon>
        <taxon>Bacillati</taxon>
        <taxon>Bacillota</taxon>
        <taxon>Bacilli</taxon>
        <taxon>Bacillales</taxon>
        <taxon>Paenibacillaceae</taxon>
        <taxon>Paenibacillus</taxon>
    </lineage>
</organism>
<evidence type="ECO:0000313" key="6">
    <source>
        <dbReference type="Proteomes" id="UP000245202"/>
    </source>
</evidence>
<evidence type="ECO:0000256" key="3">
    <source>
        <dbReference type="SAM" id="SignalP"/>
    </source>
</evidence>
<gene>
    <name evidence="5" type="ORF">PAT3040_04537</name>
</gene>
<dbReference type="EMBL" id="BDQX01000281">
    <property type="protein sequence ID" value="GBG09864.1"/>
    <property type="molecule type" value="Genomic_DNA"/>
</dbReference>
<dbReference type="GO" id="GO:0030313">
    <property type="term" value="C:cell envelope"/>
    <property type="evidence" value="ECO:0007669"/>
    <property type="project" value="UniProtKB-SubCell"/>
</dbReference>